<sequence length="114" mass="12349">KMKRASERLRHQLPDVQIEGEMHAMSAFNETLRASICKDANLNGRANVLIMPNMDAASIALGLIRSLTNARLVGPFLYGLEKPAHILIPSVSGRGILNMTAMIGASIHAKSEQS</sequence>
<proteinExistence type="predicted"/>
<dbReference type="AlphaFoldDB" id="A0A0F8Y4P2"/>
<dbReference type="PANTHER" id="PTHR43356">
    <property type="entry name" value="PHOSPHATE ACETYLTRANSFERASE"/>
    <property type="match status" value="1"/>
</dbReference>
<organism evidence="4">
    <name type="scientific">marine sediment metagenome</name>
    <dbReference type="NCBI Taxonomy" id="412755"/>
    <lineage>
        <taxon>unclassified sequences</taxon>
        <taxon>metagenomes</taxon>
        <taxon>ecological metagenomes</taxon>
    </lineage>
</organism>
<dbReference type="InterPro" id="IPR042112">
    <property type="entry name" value="P_AcTrfase_dom2"/>
</dbReference>
<dbReference type="Pfam" id="PF01515">
    <property type="entry name" value="PTA_PTB"/>
    <property type="match status" value="1"/>
</dbReference>
<keyword evidence="2" id="KW-0012">Acyltransferase</keyword>
<feature type="domain" description="Phosphate acetyl/butaryl transferase" evidence="3">
    <location>
        <begin position="1"/>
        <end position="102"/>
    </location>
</feature>
<accession>A0A0F8Y4P2</accession>
<gene>
    <name evidence="4" type="ORF">LCGC14_2864500</name>
</gene>
<evidence type="ECO:0000259" key="3">
    <source>
        <dbReference type="Pfam" id="PF01515"/>
    </source>
</evidence>
<dbReference type="InterPro" id="IPR002505">
    <property type="entry name" value="PTA_PTB"/>
</dbReference>
<dbReference type="Gene3D" id="3.40.50.10750">
    <property type="entry name" value="Isocitrate/Isopropylmalate dehydrogenase-like"/>
    <property type="match status" value="1"/>
</dbReference>
<evidence type="ECO:0000313" key="4">
    <source>
        <dbReference type="EMBL" id="KKK76357.1"/>
    </source>
</evidence>
<name>A0A0F8Y4P2_9ZZZZ</name>
<dbReference type="EMBL" id="LAZR01055442">
    <property type="protein sequence ID" value="KKK76357.1"/>
    <property type="molecule type" value="Genomic_DNA"/>
</dbReference>
<feature type="non-terminal residue" evidence="4">
    <location>
        <position position="1"/>
    </location>
</feature>
<keyword evidence="1" id="KW-0808">Transferase</keyword>
<comment type="caution">
    <text evidence="4">The sequence shown here is derived from an EMBL/GenBank/DDBJ whole genome shotgun (WGS) entry which is preliminary data.</text>
</comment>
<reference evidence="4" key="1">
    <citation type="journal article" date="2015" name="Nature">
        <title>Complex archaea that bridge the gap between prokaryotes and eukaryotes.</title>
        <authorList>
            <person name="Spang A."/>
            <person name="Saw J.H."/>
            <person name="Jorgensen S.L."/>
            <person name="Zaremba-Niedzwiedzka K."/>
            <person name="Martijn J."/>
            <person name="Lind A.E."/>
            <person name="van Eijk R."/>
            <person name="Schleper C."/>
            <person name="Guy L."/>
            <person name="Ettema T.J."/>
        </authorList>
    </citation>
    <scope>NUCLEOTIDE SEQUENCE</scope>
</reference>
<dbReference type="SUPFAM" id="SSF53659">
    <property type="entry name" value="Isocitrate/Isopropylmalate dehydrogenase-like"/>
    <property type="match status" value="1"/>
</dbReference>
<dbReference type="InterPro" id="IPR050500">
    <property type="entry name" value="Phos_Acetyltrans/Butyryltrans"/>
</dbReference>
<evidence type="ECO:0000256" key="1">
    <source>
        <dbReference type="ARBA" id="ARBA00022679"/>
    </source>
</evidence>
<protein>
    <recommendedName>
        <fullName evidence="3">Phosphate acetyl/butaryl transferase domain-containing protein</fullName>
    </recommendedName>
</protein>
<evidence type="ECO:0000256" key="2">
    <source>
        <dbReference type="ARBA" id="ARBA00023315"/>
    </source>
</evidence>
<dbReference type="GO" id="GO:0016746">
    <property type="term" value="F:acyltransferase activity"/>
    <property type="evidence" value="ECO:0007669"/>
    <property type="project" value="UniProtKB-KW"/>
</dbReference>
<dbReference type="PANTHER" id="PTHR43356:SF3">
    <property type="entry name" value="PHOSPHATE ACETYLTRANSFERASE"/>
    <property type="match status" value="1"/>
</dbReference>